<gene>
    <name evidence="1" type="ORF">MKS88_005013</name>
</gene>
<dbReference type="EMBL" id="CM043781">
    <property type="protein sequence ID" value="KAI4835796.1"/>
    <property type="molecule type" value="Genomic_DNA"/>
</dbReference>
<keyword evidence="2" id="KW-1185">Reference proteome</keyword>
<sequence>MVSYNVGYLVCLLAKIHNVFRIFFSGKYVSNHECIMESLTNGVYYYYRYYGLNTTEVCDTPDDKQINNMRIREDKDKDNARYDKKNAYKQVSPYPSHYSSNDDKTISTGQLPEVLFLKHDAFLGAIGCFFS</sequence>
<comment type="caution">
    <text evidence="1">The sequence shown here is derived from an EMBL/GenBank/DDBJ whole genome shotgun (WGS) entry which is preliminary data.</text>
</comment>
<name>A0ACB9Y5J2_PLABR</name>
<evidence type="ECO:0000313" key="1">
    <source>
        <dbReference type="EMBL" id="KAI4835796.1"/>
    </source>
</evidence>
<accession>A0ACB9Y5J2</accession>
<evidence type="ECO:0000313" key="2">
    <source>
        <dbReference type="Proteomes" id="UP001056978"/>
    </source>
</evidence>
<keyword evidence="1" id="KW-0808">Transferase</keyword>
<protein>
    <submittedName>
        <fullName evidence="1">Pantothenate kinase 1</fullName>
    </submittedName>
</protein>
<reference evidence="1" key="1">
    <citation type="submission" date="2022-06" db="EMBL/GenBank/DDBJ databases">
        <title>The First Complete Genome of the Simian Malaria Parasite Plasmodium brasilianum.</title>
        <authorList>
            <person name="Bajic M."/>
            <person name="Ravishankar S."/>
        </authorList>
    </citation>
    <scope>NUCLEOTIDE SEQUENCE</scope>
    <source>
        <strain evidence="1">Bolivian I</strain>
    </source>
</reference>
<keyword evidence="1" id="KW-0418">Kinase</keyword>
<dbReference type="Proteomes" id="UP001056978">
    <property type="component" value="Chromosome 13"/>
</dbReference>
<proteinExistence type="predicted"/>
<organism evidence="1 2">
    <name type="scientific">Plasmodium brasilianum</name>
    <dbReference type="NCBI Taxonomy" id="5824"/>
    <lineage>
        <taxon>Eukaryota</taxon>
        <taxon>Sar</taxon>
        <taxon>Alveolata</taxon>
        <taxon>Apicomplexa</taxon>
        <taxon>Aconoidasida</taxon>
        <taxon>Haemosporida</taxon>
        <taxon>Plasmodiidae</taxon>
        <taxon>Plasmodium</taxon>
        <taxon>Plasmodium (Plasmodium)</taxon>
    </lineage>
</organism>